<dbReference type="EMBL" id="KI968724">
    <property type="protein sequence ID" value="EUN28082.1"/>
    <property type="molecule type" value="Genomic_DNA"/>
</dbReference>
<dbReference type="Proteomes" id="UP000054337">
    <property type="component" value="Unassembled WGS sequence"/>
</dbReference>
<protein>
    <recommendedName>
        <fullName evidence="4">Secreted protein</fullName>
    </recommendedName>
</protein>
<evidence type="ECO:0000256" key="1">
    <source>
        <dbReference type="SAM" id="SignalP"/>
    </source>
</evidence>
<evidence type="ECO:0008006" key="4">
    <source>
        <dbReference type="Google" id="ProtNLM"/>
    </source>
</evidence>
<dbReference type="GeneID" id="26251626"/>
<keyword evidence="1" id="KW-0732">Signal</keyword>
<name>W7EVM1_BIPV3</name>
<keyword evidence="3" id="KW-1185">Reference proteome</keyword>
<dbReference type="AlphaFoldDB" id="W7EVM1"/>
<organism evidence="2 3">
    <name type="scientific">Bipolaris victoriae (strain FI3)</name>
    <name type="common">Victoria blight of oats agent</name>
    <name type="synonym">Cochliobolus victoriae</name>
    <dbReference type="NCBI Taxonomy" id="930091"/>
    <lineage>
        <taxon>Eukaryota</taxon>
        <taxon>Fungi</taxon>
        <taxon>Dikarya</taxon>
        <taxon>Ascomycota</taxon>
        <taxon>Pezizomycotina</taxon>
        <taxon>Dothideomycetes</taxon>
        <taxon>Pleosporomycetidae</taxon>
        <taxon>Pleosporales</taxon>
        <taxon>Pleosporineae</taxon>
        <taxon>Pleosporaceae</taxon>
        <taxon>Bipolaris</taxon>
    </lineage>
</organism>
<evidence type="ECO:0000313" key="3">
    <source>
        <dbReference type="Proteomes" id="UP000054337"/>
    </source>
</evidence>
<dbReference type="HOGENOM" id="CLU_1970154_0_0_1"/>
<feature type="signal peptide" evidence="1">
    <location>
        <begin position="1"/>
        <end position="24"/>
    </location>
</feature>
<gene>
    <name evidence="2" type="ORF">COCVIDRAFT_15187</name>
</gene>
<dbReference type="RefSeq" id="XP_014557580.1">
    <property type="nucleotide sequence ID" value="XM_014702094.1"/>
</dbReference>
<evidence type="ECO:0000313" key="2">
    <source>
        <dbReference type="EMBL" id="EUN28082.1"/>
    </source>
</evidence>
<reference evidence="2 3" key="1">
    <citation type="journal article" date="2013" name="PLoS Genet.">
        <title>Comparative genome structure, secondary metabolite, and effector coding capacity across Cochliobolus pathogens.</title>
        <authorList>
            <person name="Condon B.J."/>
            <person name="Leng Y."/>
            <person name="Wu D."/>
            <person name="Bushley K.E."/>
            <person name="Ohm R.A."/>
            <person name="Otillar R."/>
            <person name="Martin J."/>
            <person name="Schackwitz W."/>
            <person name="Grimwood J."/>
            <person name="MohdZainudin N."/>
            <person name="Xue C."/>
            <person name="Wang R."/>
            <person name="Manning V.A."/>
            <person name="Dhillon B."/>
            <person name="Tu Z.J."/>
            <person name="Steffenson B.J."/>
            <person name="Salamov A."/>
            <person name="Sun H."/>
            <person name="Lowry S."/>
            <person name="LaButti K."/>
            <person name="Han J."/>
            <person name="Copeland A."/>
            <person name="Lindquist E."/>
            <person name="Barry K."/>
            <person name="Schmutz J."/>
            <person name="Baker S.E."/>
            <person name="Ciuffetti L.M."/>
            <person name="Grigoriev I.V."/>
            <person name="Zhong S."/>
            <person name="Turgeon B.G."/>
        </authorList>
    </citation>
    <scope>NUCLEOTIDE SEQUENCE [LARGE SCALE GENOMIC DNA]</scope>
    <source>
        <strain evidence="2 3">FI3</strain>
    </source>
</reference>
<proteinExistence type="predicted"/>
<accession>W7EVM1</accession>
<feature type="chain" id="PRO_5004892013" description="Secreted protein" evidence="1">
    <location>
        <begin position="25"/>
        <end position="127"/>
    </location>
</feature>
<sequence>MFWIVGSLTRHVFLVCASLAVVERDDMAGRAGQRGAMEAIGAQCSDAAGGSGRVLSTWIRLLAAEGGWNKFGSFHRDPIGRCSTLPWVDRQSDRVRRGDNIGETCRSLQVGRPMGASTGVCTSVGQS</sequence>